<dbReference type="PANTHER" id="PTHR11717">
    <property type="entry name" value="LOW MOLECULAR WEIGHT PROTEIN TYROSINE PHOSPHATASE"/>
    <property type="match status" value="1"/>
</dbReference>
<name>A0A3N0DQL8_9ACTN</name>
<dbReference type="AlphaFoldDB" id="A0A3N0DQL8"/>
<dbReference type="Proteomes" id="UP000277094">
    <property type="component" value="Unassembled WGS sequence"/>
</dbReference>
<dbReference type="InterPro" id="IPR050438">
    <property type="entry name" value="LMW_PTPase"/>
</dbReference>
<evidence type="ECO:0000256" key="5">
    <source>
        <dbReference type="PIRSR" id="PIRSR617867-1"/>
    </source>
</evidence>
<dbReference type="PRINTS" id="PR00719">
    <property type="entry name" value="LMWPTPASE"/>
</dbReference>
<comment type="similarity">
    <text evidence="1">Belongs to the low molecular weight phosphotyrosine protein phosphatase family.</text>
</comment>
<evidence type="ECO:0000256" key="1">
    <source>
        <dbReference type="ARBA" id="ARBA00011063"/>
    </source>
</evidence>
<dbReference type="SUPFAM" id="SSF52788">
    <property type="entry name" value="Phosphotyrosine protein phosphatases I"/>
    <property type="match status" value="1"/>
</dbReference>
<evidence type="ECO:0000256" key="4">
    <source>
        <dbReference type="ARBA" id="ARBA00022912"/>
    </source>
</evidence>
<dbReference type="RefSeq" id="WP_123235342.1">
    <property type="nucleotide sequence ID" value="NZ_RJSG01000003.1"/>
</dbReference>
<dbReference type="InterPro" id="IPR023485">
    <property type="entry name" value="Ptyr_pPase"/>
</dbReference>
<evidence type="ECO:0000256" key="3">
    <source>
        <dbReference type="ARBA" id="ARBA00022801"/>
    </source>
</evidence>
<reference evidence="7 8" key="1">
    <citation type="submission" date="2018-11" db="EMBL/GenBank/DDBJ databases">
        <authorList>
            <person name="Li F."/>
        </authorList>
    </citation>
    <scope>NUCLEOTIDE SEQUENCE [LARGE SCALE GENOMIC DNA]</scope>
    <source>
        <strain evidence="7 8">KIS18-7</strain>
    </source>
</reference>
<dbReference type="EC" id="3.1.3.48" evidence="2"/>
<evidence type="ECO:0000313" key="8">
    <source>
        <dbReference type="Proteomes" id="UP000277094"/>
    </source>
</evidence>
<dbReference type="OrthoDB" id="9784339at2"/>
<keyword evidence="4" id="KW-0904">Protein phosphatase</keyword>
<feature type="active site" description="Proton donor" evidence="5">
    <location>
        <position position="126"/>
    </location>
</feature>
<gene>
    <name evidence="7" type="ORF">EFL95_17335</name>
</gene>
<dbReference type="InterPro" id="IPR017867">
    <property type="entry name" value="Tyr_phospatase_low_mol_wt"/>
</dbReference>
<accession>A0A3N0DQL8</accession>
<feature type="active site" description="Nucleophile" evidence="5">
    <location>
        <position position="13"/>
    </location>
</feature>
<protein>
    <recommendedName>
        <fullName evidence="2">protein-tyrosine-phosphatase</fullName>
        <ecNumber evidence="2">3.1.3.48</ecNumber>
    </recommendedName>
</protein>
<proteinExistence type="inferred from homology"/>
<dbReference type="GO" id="GO:0004725">
    <property type="term" value="F:protein tyrosine phosphatase activity"/>
    <property type="evidence" value="ECO:0007669"/>
    <property type="project" value="UniProtKB-EC"/>
</dbReference>
<feature type="active site" description="Nucleophile" evidence="5">
    <location>
        <position position="7"/>
    </location>
</feature>
<feature type="domain" description="Phosphotyrosine protein phosphatase I" evidence="6">
    <location>
        <begin position="1"/>
        <end position="152"/>
    </location>
</feature>
<evidence type="ECO:0000259" key="6">
    <source>
        <dbReference type="SMART" id="SM00226"/>
    </source>
</evidence>
<organism evidence="7 8">
    <name type="scientific">Nocardioides marmorisolisilvae</name>
    <dbReference type="NCBI Taxonomy" id="1542737"/>
    <lineage>
        <taxon>Bacteria</taxon>
        <taxon>Bacillati</taxon>
        <taxon>Actinomycetota</taxon>
        <taxon>Actinomycetes</taxon>
        <taxon>Propionibacteriales</taxon>
        <taxon>Nocardioidaceae</taxon>
        <taxon>Nocardioides</taxon>
    </lineage>
</organism>
<dbReference type="Gene3D" id="3.40.50.2300">
    <property type="match status" value="1"/>
</dbReference>
<dbReference type="PANTHER" id="PTHR11717:SF7">
    <property type="entry name" value="LOW MOLECULAR WEIGHT PHOSPHOTYROSINE PROTEIN PHOSPHATASE"/>
    <property type="match status" value="1"/>
</dbReference>
<comment type="caution">
    <text evidence="7">The sequence shown here is derived from an EMBL/GenBank/DDBJ whole genome shotgun (WGS) entry which is preliminary data.</text>
</comment>
<keyword evidence="8" id="KW-1185">Reference proteome</keyword>
<keyword evidence="3" id="KW-0378">Hydrolase</keyword>
<dbReference type="InterPro" id="IPR036196">
    <property type="entry name" value="Ptyr_pPase_sf"/>
</dbReference>
<dbReference type="SMART" id="SM00226">
    <property type="entry name" value="LMWPc"/>
    <property type="match status" value="1"/>
</dbReference>
<evidence type="ECO:0000256" key="2">
    <source>
        <dbReference type="ARBA" id="ARBA00013064"/>
    </source>
</evidence>
<dbReference type="EMBL" id="RJSG01000003">
    <property type="protein sequence ID" value="RNL77756.1"/>
    <property type="molecule type" value="Genomic_DNA"/>
</dbReference>
<sequence length="164" mass="17791">MRVALVCLGNICRSPTADVVLNAKLADAGLDDVVAESCGTGTWHLGEEMDARSAAVLTAAGYDPSRHRARHFDASWFDHDLILTMDRHNHSEVLAQLPTDRQDRVLMFRTFDPEVGAGAAVPDVPDPWYGGPQGFDTVLEIVERTCDGIVAHLTGPDGPDARRT</sequence>
<dbReference type="Pfam" id="PF01451">
    <property type="entry name" value="LMWPc"/>
    <property type="match status" value="1"/>
</dbReference>
<dbReference type="CDD" id="cd16343">
    <property type="entry name" value="LMWPTP"/>
    <property type="match status" value="1"/>
</dbReference>
<evidence type="ECO:0000313" key="7">
    <source>
        <dbReference type="EMBL" id="RNL77756.1"/>
    </source>
</evidence>